<evidence type="ECO:0000256" key="1">
    <source>
        <dbReference type="SAM" id="Phobius"/>
    </source>
</evidence>
<keyword evidence="1" id="KW-0812">Transmembrane</keyword>
<keyword evidence="1" id="KW-0472">Membrane</keyword>
<sequence length="723" mass="79833">MADLVIMAAVDVVVAAVVVVVVMVAVVHSRCCCTHQSHATSGHPAAPAAMIHELPLLRPQLLAASSVADTTAAAAAADVDPLGPTRLAPQARTKLILDIDISFNKCGDNFHRVEVCERVLGSLQELDEFLPVSAAILAAAACSQDPLQRRDHQARNENESAAVPGNPMTLIQPPLAVEVPTPVVTVAVLEEQPLRVSIVAEVEIGSGIAERFLRDLGKLVLRLLSTKFTLTFSKPDVSERLLKTALKFNILELAKLVVVVEPYRMSNNRCLDSETVVAKVIKCASMVEFITFLFEICQNPLMKLHSRATALVQPNLIQIDLNKFWLLHDSIRDHYSELFATYVGGCDEFSSFCQNVRTDHDNTLEWYSDGFSKTHEVTTSSDEWNLTAQVVGLQAPEKWLKSQLQAPEKWLKRQLQAPEKWLKHAEARRSGAVQTVRLQVSLQSAVTGACSIAIGVRNVQVKVLKNAADSDLLHTADHDNSYLSDLISSLFVSHITVSVRPEVERKQVKFMALGLASPNEPHDISAAETTGSSTTFTASKNPGFALTAEKSSSTTIKLTTSDWHHEQTTQGADDEVTGTFCWNLRRLAGEPFNYRQPKCNKVINIRAFPIFERFKRLLAAAATSTSTSTSSSMLNLPFNRDGSVTFGEESPSCKMMKWTLANELAQKDVTWFVTVTVHLTMLNRSTGEGKTLEFRFCDHFKKKMMMMMMMSTDAHVIQCNHTY</sequence>
<gene>
    <name evidence="2" type="ORF">CSSPJE1EN1_LOCUS17943</name>
</gene>
<proteinExistence type="predicted"/>
<accession>A0ABP0X026</accession>
<dbReference type="PANTHER" id="PTHR31439:SF4">
    <property type="entry name" value="NEURONAL PAS DOMAIN PROTEIN"/>
    <property type="match status" value="1"/>
</dbReference>
<keyword evidence="1" id="KW-1133">Transmembrane helix</keyword>
<keyword evidence="3" id="KW-1185">Reference proteome</keyword>
<organism evidence="2 3">
    <name type="scientific">Sphagnum jensenii</name>
    <dbReference type="NCBI Taxonomy" id="128206"/>
    <lineage>
        <taxon>Eukaryota</taxon>
        <taxon>Viridiplantae</taxon>
        <taxon>Streptophyta</taxon>
        <taxon>Embryophyta</taxon>
        <taxon>Bryophyta</taxon>
        <taxon>Sphagnophytina</taxon>
        <taxon>Sphagnopsida</taxon>
        <taxon>Sphagnales</taxon>
        <taxon>Sphagnaceae</taxon>
        <taxon>Sphagnum</taxon>
    </lineage>
</organism>
<dbReference type="EMBL" id="OZ020099">
    <property type="protein sequence ID" value="CAK9272465.1"/>
    <property type="molecule type" value="Genomic_DNA"/>
</dbReference>
<reference evidence="2" key="1">
    <citation type="submission" date="2024-02" db="EMBL/GenBank/DDBJ databases">
        <authorList>
            <consortium name="ELIXIR-Norway"/>
            <consortium name="Elixir Norway"/>
        </authorList>
    </citation>
    <scope>NUCLEOTIDE SEQUENCE</scope>
</reference>
<dbReference type="PANTHER" id="PTHR31439">
    <property type="entry name" value="EXPRESSED PROTEIN"/>
    <property type="match status" value="1"/>
</dbReference>
<protein>
    <submittedName>
        <fullName evidence="2">Uncharacterized protein</fullName>
    </submittedName>
</protein>
<name>A0ABP0X026_9BRYO</name>
<feature type="transmembrane region" description="Helical" evidence="1">
    <location>
        <begin position="5"/>
        <end position="27"/>
    </location>
</feature>
<evidence type="ECO:0000313" key="3">
    <source>
        <dbReference type="Proteomes" id="UP001497444"/>
    </source>
</evidence>
<dbReference type="Proteomes" id="UP001497444">
    <property type="component" value="Chromosome 4"/>
</dbReference>
<evidence type="ECO:0000313" key="2">
    <source>
        <dbReference type="EMBL" id="CAK9272465.1"/>
    </source>
</evidence>